<evidence type="ECO:0000313" key="4">
    <source>
        <dbReference type="Proteomes" id="UP000000844"/>
    </source>
</evidence>
<sequence length="307" mass="34385">MVQIRKWAHNTFWNSAAFAERTWPIKQDKWEPFGKAPKSWLPDILCAVGFVVITVMLLFQSPLTELDEAVRVFLHDNRMLWLDWVTRVLNHLGAGRVVAPMVLLVTLWCAVRYKSIRPLLMYTVAYLPLGIIFLMKHGFGRMLSQPGAKIGVIEQYPEKLELFTYIGAGTAYPSGHAANTIVWFGLAVLVIGAALPRWLRIFLLVGPPVVVGFTQTYMGLHWLTDAPAGYLLGILIIRSVRRVSWGTVPLGPLRRFEPASPEIIVSATVTVGGLLLCATKYLPAMILGVIICILGALWMLKVLRQQR</sequence>
<organism evidence="3 4">
    <name type="scientific">Stackebrandtia nassauensis (strain DSM 44728 / CIP 108903 / NRRL B-16338 / NBRC 102104 / LLR-40K-21)</name>
    <dbReference type="NCBI Taxonomy" id="446470"/>
    <lineage>
        <taxon>Bacteria</taxon>
        <taxon>Bacillati</taxon>
        <taxon>Actinomycetota</taxon>
        <taxon>Actinomycetes</taxon>
        <taxon>Glycomycetales</taxon>
        <taxon>Glycomycetaceae</taxon>
        <taxon>Stackebrandtia</taxon>
    </lineage>
</organism>
<keyword evidence="1" id="KW-0812">Transmembrane</keyword>
<evidence type="ECO:0000256" key="1">
    <source>
        <dbReference type="SAM" id="Phobius"/>
    </source>
</evidence>
<dbReference type="KEGG" id="sna:Snas_4165"/>
<evidence type="ECO:0000313" key="3">
    <source>
        <dbReference type="EMBL" id="ADD43816.1"/>
    </source>
</evidence>
<keyword evidence="1" id="KW-0472">Membrane</keyword>
<name>D3Q283_STANL</name>
<feature type="transmembrane region" description="Helical" evidence="1">
    <location>
        <begin position="181"/>
        <end position="199"/>
    </location>
</feature>
<dbReference type="InterPro" id="IPR000326">
    <property type="entry name" value="PAP2/HPO"/>
</dbReference>
<gene>
    <name evidence="3" type="ordered locus">Snas_4165</name>
</gene>
<proteinExistence type="predicted"/>
<dbReference type="STRING" id="446470.Snas_4165"/>
<dbReference type="AlphaFoldDB" id="D3Q283"/>
<dbReference type="Gene3D" id="1.20.144.10">
    <property type="entry name" value="Phosphatidic acid phosphatase type 2/haloperoxidase"/>
    <property type="match status" value="1"/>
</dbReference>
<accession>D3Q283</accession>
<feature type="transmembrane region" description="Helical" evidence="1">
    <location>
        <begin position="40"/>
        <end position="59"/>
    </location>
</feature>
<dbReference type="Pfam" id="PF01569">
    <property type="entry name" value="PAP2"/>
    <property type="match status" value="1"/>
</dbReference>
<dbReference type="eggNOG" id="COG0671">
    <property type="taxonomic scope" value="Bacteria"/>
</dbReference>
<feature type="transmembrane region" description="Helical" evidence="1">
    <location>
        <begin position="88"/>
        <end position="113"/>
    </location>
</feature>
<protein>
    <submittedName>
        <fullName evidence="3">Phosphoesterase PA-phosphatase related protein</fullName>
    </submittedName>
</protein>
<feature type="domain" description="Phosphatidic acid phosphatase type 2/haloperoxidase" evidence="2">
    <location>
        <begin position="116"/>
        <end position="241"/>
    </location>
</feature>
<dbReference type="SMART" id="SM00014">
    <property type="entry name" value="acidPPc"/>
    <property type="match status" value="1"/>
</dbReference>
<dbReference type="HOGENOM" id="CLU_078789_0_0_11"/>
<reference evidence="3 4" key="1">
    <citation type="journal article" date="2009" name="Stand. Genomic Sci.">
        <title>Complete genome sequence of Stackebrandtia nassauensis type strain (LLR-40K-21).</title>
        <authorList>
            <person name="Munk C."/>
            <person name="Lapidus A."/>
            <person name="Copeland A."/>
            <person name="Jando M."/>
            <person name="Mayilraj S."/>
            <person name="Glavina Del Rio T."/>
            <person name="Nolan M."/>
            <person name="Chen F."/>
            <person name="Lucas S."/>
            <person name="Tice H."/>
            <person name="Cheng J.F."/>
            <person name="Han C."/>
            <person name="Detter J.C."/>
            <person name="Bruce D."/>
            <person name="Goodwin L."/>
            <person name="Chain P."/>
            <person name="Pitluck S."/>
            <person name="Goker M."/>
            <person name="Ovchinikova G."/>
            <person name="Pati A."/>
            <person name="Ivanova N."/>
            <person name="Mavromatis K."/>
            <person name="Chen A."/>
            <person name="Palaniappan K."/>
            <person name="Land M."/>
            <person name="Hauser L."/>
            <person name="Chang Y.J."/>
            <person name="Jeffries C.D."/>
            <person name="Bristow J."/>
            <person name="Eisen J.A."/>
            <person name="Markowitz V."/>
            <person name="Hugenholtz P."/>
            <person name="Kyrpides N.C."/>
            <person name="Klenk H.P."/>
        </authorList>
    </citation>
    <scope>NUCLEOTIDE SEQUENCE [LARGE SCALE GENOMIC DNA]</scope>
    <source>
        <strain evidence="4">DSM 44728 / CIP 108903 / NRRL B-16338 / NBRC 102104 / LLR-40K-21</strain>
    </source>
</reference>
<dbReference type="InterPro" id="IPR036938">
    <property type="entry name" value="PAP2/HPO_sf"/>
</dbReference>
<feature type="transmembrane region" description="Helical" evidence="1">
    <location>
        <begin position="119"/>
        <end position="135"/>
    </location>
</feature>
<keyword evidence="1" id="KW-1133">Transmembrane helix</keyword>
<dbReference type="Proteomes" id="UP000000844">
    <property type="component" value="Chromosome"/>
</dbReference>
<dbReference type="SUPFAM" id="SSF48317">
    <property type="entry name" value="Acid phosphatase/Vanadium-dependent haloperoxidase"/>
    <property type="match status" value="1"/>
</dbReference>
<dbReference type="EMBL" id="CP001778">
    <property type="protein sequence ID" value="ADD43816.1"/>
    <property type="molecule type" value="Genomic_DNA"/>
</dbReference>
<feature type="transmembrane region" description="Helical" evidence="1">
    <location>
        <begin position="282"/>
        <end position="300"/>
    </location>
</feature>
<evidence type="ECO:0000259" key="2">
    <source>
        <dbReference type="SMART" id="SM00014"/>
    </source>
</evidence>
<keyword evidence="4" id="KW-1185">Reference proteome</keyword>